<name>A0A173XZ44_9FIRM</name>
<dbReference type="GO" id="GO:0009401">
    <property type="term" value="P:phosphoenolpyruvate-dependent sugar phosphotransferase system"/>
    <property type="evidence" value="ECO:0007669"/>
    <property type="project" value="UniProtKB-KW"/>
</dbReference>
<keyword evidence="6" id="KW-0418">Kinase</keyword>
<evidence type="ECO:0000313" key="10">
    <source>
        <dbReference type="EMBL" id="RGJ02698.1"/>
    </source>
</evidence>
<evidence type="ECO:0000256" key="5">
    <source>
        <dbReference type="ARBA" id="ARBA00022683"/>
    </source>
</evidence>
<keyword evidence="3 9" id="KW-0762">Sugar transport</keyword>
<dbReference type="PANTHER" id="PTHR45008">
    <property type="entry name" value="PTS SYSTEM GLUCOSE-SPECIFIC EIIA COMPONENT"/>
    <property type="match status" value="1"/>
</dbReference>
<protein>
    <submittedName>
        <fullName evidence="9">PTS glucose transporter subunit IIA</fullName>
    </submittedName>
    <submittedName>
        <fullName evidence="8">PTS system glucose subfamily transporter subunit IIA</fullName>
    </submittedName>
</protein>
<dbReference type="Pfam" id="PF00358">
    <property type="entry name" value="PTS_EIIA_1"/>
    <property type="match status" value="1"/>
</dbReference>
<comment type="subcellular location">
    <subcellularLocation>
        <location evidence="1">Cytoplasm</location>
    </subcellularLocation>
</comment>
<feature type="domain" description="PTS EIIA type-1" evidence="7">
    <location>
        <begin position="35"/>
        <end position="139"/>
    </location>
</feature>
<dbReference type="OrthoDB" id="92465at2"/>
<reference evidence="8 11" key="1">
    <citation type="submission" date="2015-09" db="EMBL/GenBank/DDBJ databases">
        <authorList>
            <consortium name="Pathogen Informatics"/>
        </authorList>
    </citation>
    <scope>NUCLEOTIDE SEQUENCE [LARGE SCALE GENOMIC DNA]</scope>
    <source>
        <strain evidence="8 11">2789STDY5608850</strain>
    </source>
</reference>
<dbReference type="NCBIfam" id="TIGR00830">
    <property type="entry name" value="PTBA"/>
    <property type="match status" value="1"/>
</dbReference>
<reference evidence="12 13" key="2">
    <citation type="submission" date="2018-08" db="EMBL/GenBank/DDBJ databases">
        <title>A genome reference for cultivated species of the human gut microbiota.</title>
        <authorList>
            <person name="Zou Y."/>
            <person name="Xue W."/>
            <person name="Luo G."/>
        </authorList>
    </citation>
    <scope>NUCLEOTIDE SEQUENCE [LARGE SCALE GENOMIC DNA]</scope>
    <source>
        <strain evidence="9 12">AF19-13AC</strain>
        <strain evidence="10 13">TM09-12</strain>
    </source>
</reference>
<dbReference type="InterPro" id="IPR011055">
    <property type="entry name" value="Dup_hybrid_motif"/>
</dbReference>
<dbReference type="PROSITE" id="PS00371">
    <property type="entry name" value="PTS_EIIA_TYPE_1_HIS"/>
    <property type="match status" value="1"/>
</dbReference>
<evidence type="ECO:0000256" key="2">
    <source>
        <dbReference type="ARBA" id="ARBA00022448"/>
    </source>
</evidence>
<dbReference type="AlphaFoldDB" id="A0A173XZ44"/>
<dbReference type="SUPFAM" id="SSF51261">
    <property type="entry name" value="Duplicated hybrid motif"/>
    <property type="match status" value="1"/>
</dbReference>
<sequence length="163" mass="17623">MFSSLKKMFSGGEKEREKILAPVEGKAVPLSEVSDPTFSQEILGKGVAIIPEKGRIVAPASGVLTVMFETKHAVSVTTDGGAEIIVHVGLDTVNLKGEHYTSYKKQGEHVKAGELLVEFDIDAIKEAGYDVITPIIVCNTPNYPDMVCHTGMQVKELDPIIEL</sequence>
<evidence type="ECO:0000313" key="8">
    <source>
        <dbReference type="EMBL" id="CUN55875.1"/>
    </source>
</evidence>
<evidence type="ECO:0000313" key="9">
    <source>
        <dbReference type="EMBL" id="RGD71073.1"/>
    </source>
</evidence>
<evidence type="ECO:0000256" key="4">
    <source>
        <dbReference type="ARBA" id="ARBA00022679"/>
    </source>
</evidence>
<evidence type="ECO:0000313" key="11">
    <source>
        <dbReference type="Proteomes" id="UP000095651"/>
    </source>
</evidence>
<evidence type="ECO:0000313" key="13">
    <source>
        <dbReference type="Proteomes" id="UP000263014"/>
    </source>
</evidence>
<dbReference type="EMBL" id="CYZE01000001">
    <property type="protein sequence ID" value="CUN55875.1"/>
    <property type="molecule type" value="Genomic_DNA"/>
</dbReference>
<dbReference type="EMBL" id="QTJW01000005">
    <property type="protein sequence ID" value="RGD71073.1"/>
    <property type="molecule type" value="Genomic_DNA"/>
</dbReference>
<organism evidence="8 11">
    <name type="scientific">Hungatella hathewayi</name>
    <dbReference type="NCBI Taxonomy" id="154046"/>
    <lineage>
        <taxon>Bacteria</taxon>
        <taxon>Bacillati</taxon>
        <taxon>Bacillota</taxon>
        <taxon>Clostridia</taxon>
        <taxon>Lachnospirales</taxon>
        <taxon>Lachnospiraceae</taxon>
        <taxon>Hungatella</taxon>
    </lineage>
</organism>
<proteinExistence type="predicted"/>
<dbReference type="RefSeq" id="WP_002603875.1">
    <property type="nucleotide sequence ID" value="NZ_CABIXC010000001.1"/>
</dbReference>
<evidence type="ECO:0000313" key="12">
    <source>
        <dbReference type="Proteomes" id="UP000261023"/>
    </source>
</evidence>
<gene>
    <name evidence="8" type="primary">bglF_1</name>
    <name evidence="9" type="ORF">DWX31_09195</name>
    <name evidence="10" type="ORF">DXD79_16215</name>
    <name evidence="8" type="ORF">ERS852407_00556</name>
</gene>
<keyword evidence="4" id="KW-0808">Transferase</keyword>
<dbReference type="GO" id="GO:0016301">
    <property type="term" value="F:kinase activity"/>
    <property type="evidence" value="ECO:0007669"/>
    <property type="project" value="UniProtKB-KW"/>
</dbReference>
<dbReference type="EMBL" id="QSON01000007">
    <property type="protein sequence ID" value="RGJ02698.1"/>
    <property type="molecule type" value="Genomic_DNA"/>
</dbReference>
<dbReference type="InterPro" id="IPR050890">
    <property type="entry name" value="PTS_EIIA_component"/>
</dbReference>
<keyword evidence="5" id="KW-0598">Phosphotransferase system</keyword>
<dbReference type="PROSITE" id="PS51093">
    <property type="entry name" value="PTS_EIIA_TYPE_1"/>
    <property type="match status" value="1"/>
</dbReference>
<dbReference type="Gene3D" id="2.70.70.10">
    <property type="entry name" value="Glucose Permease (Domain IIA)"/>
    <property type="match status" value="1"/>
</dbReference>
<dbReference type="GO" id="GO:0005737">
    <property type="term" value="C:cytoplasm"/>
    <property type="evidence" value="ECO:0007669"/>
    <property type="project" value="UniProtKB-SubCell"/>
</dbReference>
<dbReference type="Proteomes" id="UP000095651">
    <property type="component" value="Unassembled WGS sequence"/>
</dbReference>
<dbReference type="Proteomes" id="UP000261023">
    <property type="component" value="Unassembled WGS sequence"/>
</dbReference>
<dbReference type="Proteomes" id="UP000263014">
    <property type="component" value="Unassembled WGS sequence"/>
</dbReference>
<evidence type="ECO:0000256" key="1">
    <source>
        <dbReference type="ARBA" id="ARBA00004496"/>
    </source>
</evidence>
<evidence type="ECO:0000256" key="6">
    <source>
        <dbReference type="ARBA" id="ARBA00022777"/>
    </source>
</evidence>
<evidence type="ECO:0000256" key="3">
    <source>
        <dbReference type="ARBA" id="ARBA00022597"/>
    </source>
</evidence>
<evidence type="ECO:0000259" key="7">
    <source>
        <dbReference type="PROSITE" id="PS51093"/>
    </source>
</evidence>
<dbReference type="PANTHER" id="PTHR45008:SF1">
    <property type="entry name" value="PTS SYSTEM GLUCOSE-SPECIFIC EIIA COMPONENT"/>
    <property type="match status" value="1"/>
</dbReference>
<dbReference type="InterPro" id="IPR001127">
    <property type="entry name" value="PTS_EIIA_1_perm"/>
</dbReference>
<accession>A0A173XZ44</accession>
<dbReference type="FunFam" id="2.70.70.10:FF:000001">
    <property type="entry name" value="PTS system glucose-specific IIA component"/>
    <property type="match status" value="1"/>
</dbReference>
<keyword evidence="2" id="KW-0813">Transport</keyword>